<organism evidence="1 2">
    <name type="scientific">Pseudomonas saponiphila</name>
    <dbReference type="NCBI Taxonomy" id="556534"/>
    <lineage>
        <taxon>Bacteria</taxon>
        <taxon>Pseudomonadati</taxon>
        <taxon>Pseudomonadota</taxon>
        <taxon>Gammaproteobacteria</taxon>
        <taxon>Pseudomonadales</taxon>
        <taxon>Pseudomonadaceae</taxon>
        <taxon>Pseudomonas</taxon>
    </lineage>
</organism>
<dbReference type="EMBL" id="FNTJ01000002">
    <property type="protein sequence ID" value="SEC92381.1"/>
    <property type="molecule type" value="Genomic_DNA"/>
</dbReference>
<keyword evidence="2" id="KW-1185">Reference proteome</keyword>
<sequence>MPSHEDRQLIQQRWQDERYPRDNSLALGSGFYCLFELPHEHPRLINKVWMPASDYSAQQDGEGLATLALCAAGDGALQARAGECAAHGGDGFLALQEKDSEALIWLLVLRDTHPFNRVEIQDRHLYAESTCGVSVRIPLQRPDQLILTWP</sequence>
<dbReference type="RefSeq" id="WP_092319226.1">
    <property type="nucleotide sequence ID" value="NZ_FNTJ01000002.1"/>
</dbReference>
<name>A0A1H4WID9_9PSED</name>
<evidence type="ECO:0000313" key="1">
    <source>
        <dbReference type="EMBL" id="SEC92381.1"/>
    </source>
</evidence>
<reference evidence="2" key="1">
    <citation type="submission" date="2016-10" db="EMBL/GenBank/DDBJ databases">
        <authorList>
            <person name="Varghese N."/>
            <person name="Submissions S."/>
        </authorList>
    </citation>
    <scope>NUCLEOTIDE SEQUENCE [LARGE SCALE GENOMIC DNA]</scope>
    <source>
        <strain evidence="2">DSM 9751</strain>
    </source>
</reference>
<dbReference type="Proteomes" id="UP000198982">
    <property type="component" value="Unassembled WGS sequence"/>
</dbReference>
<protein>
    <submittedName>
        <fullName evidence="1">Uncharacterized protein</fullName>
    </submittedName>
</protein>
<accession>A0A1H4WID9</accession>
<proteinExistence type="predicted"/>
<dbReference type="AlphaFoldDB" id="A0A1H4WID9"/>
<gene>
    <name evidence="1" type="ORF">SAMN05216178_5405</name>
</gene>
<evidence type="ECO:0000313" key="2">
    <source>
        <dbReference type="Proteomes" id="UP000198982"/>
    </source>
</evidence>